<gene>
    <name evidence="1" type="ORF">S12H4_56904</name>
</gene>
<proteinExistence type="predicted"/>
<sequence length="44" mass="4972">KDWTVMMGLFGEGESVIVLLRFHEISVSEPGTFSERKNSPVVYV</sequence>
<dbReference type="EMBL" id="BARW01036710">
    <property type="protein sequence ID" value="GAJ19978.1"/>
    <property type="molecule type" value="Genomic_DNA"/>
</dbReference>
<evidence type="ECO:0000313" key="1">
    <source>
        <dbReference type="EMBL" id="GAJ19978.1"/>
    </source>
</evidence>
<reference evidence="1" key="1">
    <citation type="journal article" date="2014" name="Front. Microbiol.">
        <title>High frequency of phylogenetically diverse reductive dehalogenase-homologous genes in deep subseafloor sedimentary metagenomes.</title>
        <authorList>
            <person name="Kawai M."/>
            <person name="Futagami T."/>
            <person name="Toyoda A."/>
            <person name="Takaki Y."/>
            <person name="Nishi S."/>
            <person name="Hori S."/>
            <person name="Arai W."/>
            <person name="Tsubouchi T."/>
            <person name="Morono Y."/>
            <person name="Uchiyama I."/>
            <person name="Ito T."/>
            <person name="Fujiyama A."/>
            <person name="Inagaki F."/>
            <person name="Takami H."/>
        </authorList>
    </citation>
    <scope>NUCLEOTIDE SEQUENCE</scope>
    <source>
        <strain evidence="1">Expedition CK06-06</strain>
    </source>
</reference>
<feature type="non-terminal residue" evidence="1">
    <location>
        <position position="1"/>
    </location>
</feature>
<accession>X1UR67</accession>
<comment type="caution">
    <text evidence="1">The sequence shown here is derived from an EMBL/GenBank/DDBJ whole genome shotgun (WGS) entry which is preliminary data.</text>
</comment>
<dbReference type="AlphaFoldDB" id="X1UR67"/>
<protein>
    <submittedName>
        <fullName evidence="1">Uncharacterized protein</fullName>
    </submittedName>
</protein>
<organism evidence="1">
    <name type="scientific">marine sediment metagenome</name>
    <dbReference type="NCBI Taxonomy" id="412755"/>
    <lineage>
        <taxon>unclassified sequences</taxon>
        <taxon>metagenomes</taxon>
        <taxon>ecological metagenomes</taxon>
    </lineage>
</organism>
<name>X1UR67_9ZZZZ</name>